<accession>A0A4S2CB11</accession>
<dbReference type="OrthoDB" id="1042836at2"/>
<organism evidence="2 4">
    <name type="scientific">Bacteroides caecimuris</name>
    <dbReference type="NCBI Taxonomy" id="1796613"/>
    <lineage>
        <taxon>Bacteria</taxon>
        <taxon>Pseudomonadati</taxon>
        <taxon>Bacteroidota</taxon>
        <taxon>Bacteroidia</taxon>
        <taxon>Bacteroidales</taxon>
        <taxon>Bacteroidaceae</taxon>
        <taxon>Bacteroides</taxon>
    </lineage>
</organism>
<evidence type="ECO:0000313" key="3">
    <source>
        <dbReference type="EMBL" id="TGY24643.1"/>
    </source>
</evidence>
<feature type="signal peptide" evidence="1">
    <location>
        <begin position="1"/>
        <end position="28"/>
    </location>
</feature>
<accession>A0A1C7H107</accession>
<dbReference type="EMBL" id="CP015401">
    <property type="protein sequence ID" value="ANU58244.1"/>
    <property type="molecule type" value="Genomic_DNA"/>
</dbReference>
<protein>
    <submittedName>
        <fullName evidence="2">Uncharacterized protein</fullName>
    </submittedName>
</protein>
<reference evidence="3 5" key="3">
    <citation type="submission" date="2019-04" db="EMBL/GenBank/DDBJ databases">
        <title>Microbes associate with the intestines of laboratory mice.</title>
        <authorList>
            <person name="Navarre W."/>
            <person name="Wong E."/>
            <person name="Huang K."/>
            <person name="Tropini C."/>
            <person name="Ng K."/>
            <person name="Yu B."/>
        </authorList>
    </citation>
    <scope>NUCLEOTIDE SEQUENCE [LARGE SCALE GENOMIC DNA]</scope>
    <source>
        <strain evidence="3 5">NM63_1-25</strain>
    </source>
</reference>
<dbReference type="Proteomes" id="UP000092631">
    <property type="component" value="Chromosome"/>
</dbReference>
<name>A0A1C7H107_9BACE</name>
<sequence length="162" mass="18707">MLIYQIKMKTLRLIGMAIVAIIMSVNFAACSDDDEDIDVNQLEGNWGLVLDEGYEYYEGEKESWNESYDPANPTEDCEKITISKVSDNTYSVTFYYYYNNKWNQSSTEKFTLDGNNILPVDEEDTEVSSMKLLVANSSQLVVEIKGRDEEGDFYNKMTYKRL</sequence>
<reference evidence="4" key="1">
    <citation type="submission" date="2016-04" db="EMBL/GenBank/DDBJ databases">
        <title>Complete Genome Sequences of Twelve Strains of a Stable Defined Moderately Diverse Mouse Microbiota 2 (sDMDMm2).</title>
        <authorList>
            <person name="Uchimura Y."/>
            <person name="Wyss M."/>
            <person name="Brugiroux S."/>
            <person name="Limenitakis J.P."/>
            <person name="Stecher B."/>
            <person name="McCoy K.D."/>
            <person name="Macpherson A.J."/>
        </authorList>
    </citation>
    <scope>NUCLEOTIDE SEQUENCE [LARGE SCALE GENOMIC DNA]</scope>
    <source>
        <strain evidence="4">I48</strain>
    </source>
</reference>
<evidence type="ECO:0000313" key="4">
    <source>
        <dbReference type="Proteomes" id="UP000092631"/>
    </source>
</evidence>
<keyword evidence="1" id="KW-0732">Signal</keyword>
<evidence type="ECO:0000313" key="5">
    <source>
        <dbReference type="Proteomes" id="UP000309566"/>
    </source>
</evidence>
<proteinExistence type="predicted"/>
<keyword evidence="4" id="KW-1185">Reference proteome</keyword>
<dbReference type="Proteomes" id="UP000309566">
    <property type="component" value="Unassembled WGS sequence"/>
</dbReference>
<reference evidence="2" key="2">
    <citation type="submission" date="2017-04" db="EMBL/GenBank/DDBJ databases">
        <title>Complete Genome Sequences of Twelve Strains of a Stable Defined Moderately Diverse Mouse Microbiota 2 (sDMDMm2).</title>
        <authorList>
            <person name="Uchimura Y."/>
            <person name="Wyss M."/>
            <person name="Brugiroux S."/>
            <person name="Limenitakis J.P."/>
            <person name="Stecher B."/>
            <person name="McCoy K.D."/>
            <person name="Macpherson A.J."/>
        </authorList>
    </citation>
    <scope>NUCLEOTIDE SEQUENCE</scope>
    <source>
        <strain evidence="2">I48</strain>
    </source>
</reference>
<dbReference type="AlphaFoldDB" id="A0A1C7H107"/>
<evidence type="ECO:0000256" key="1">
    <source>
        <dbReference type="SAM" id="SignalP"/>
    </source>
</evidence>
<evidence type="ECO:0000313" key="2">
    <source>
        <dbReference type="EMBL" id="ANU58244.1"/>
    </source>
</evidence>
<dbReference type="EMBL" id="SRYX01000144">
    <property type="protein sequence ID" value="TGY24643.1"/>
    <property type="molecule type" value="Genomic_DNA"/>
</dbReference>
<feature type="chain" id="PRO_5036306442" evidence="1">
    <location>
        <begin position="29"/>
        <end position="162"/>
    </location>
</feature>
<dbReference type="KEGG" id="bcae:A4V03_12255"/>
<gene>
    <name evidence="2" type="ORF">A4V03_12255</name>
    <name evidence="3" type="ORF">E5353_18270</name>
</gene>